<dbReference type="InterPro" id="IPR009851">
    <property type="entry name" value="Mod_r"/>
</dbReference>
<dbReference type="GO" id="GO:0043162">
    <property type="term" value="P:ubiquitin-dependent protein catabolic process via the multivesicular body sorting pathway"/>
    <property type="evidence" value="ECO:0007669"/>
    <property type="project" value="TreeGrafter"/>
</dbReference>
<evidence type="ECO:0000256" key="2">
    <source>
        <dbReference type="ARBA" id="ARBA00004633"/>
    </source>
</evidence>
<dbReference type="GO" id="GO:0006612">
    <property type="term" value="P:protein targeting to membrane"/>
    <property type="evidence" value="ECO:0007669"/>
    <property type="project" value="TreeGrafter"/>
</dbReference>
<gene>
    <name evidence="13" type="ORF">AKAME5_000521100</name>
</gene>
<evidence type="ECO:0000256" key="1">
    <source>
        <dbReference type="ARBA" id="ARBA00004141"/>
    </source>
</evidence>
<dbReference type="GO" id="GO:0000813">
    <property type="term" value="C:ESCRT I complex"/>
    <property type="evidence" value="ECO:0007669"/>
    <property type="project" value="TreeGrafter"/>
</dbReference>
<dbReference type="PANTHER" id="PTHR13678">
    <property type="entry name" value="VACUOLAR PROTEIN SORTING-ASSOCIATED PROTEIN 37"/>
    <property type="match status" value="1"/>
</dbReference>
<comment type="function">
    <text evidence="10">Component of the ESCRT-I complex, a regulator of vesicular trafficking process. Required for the sorting of endocytic ubiquitinated cargos into multivesicular bodies. May be involved in cell growth and differentiation.</text>
</comment>
<evidence type="ECO:0000313" key="14">
    <source>
        <dbReference type="Proteomes" id="UP001279410"/>
    </source>
</evidence>
<evidence type="ECO:0000256" key="11">
    <source>
        <dbReference type="SAM" id="Phobius"/>
    </source>
</evidence>
<dbReference type="AlphaFoldDB" id="A0AAD3ME08"/>
<name>A0AAD3ME08_LATJO</name>
<organism evidence="13 14">
    <name type="scientific">Lates japonicus</name>
    <name type="common">Japanese lates</name>
    <dbReference type="NCBI Taxonomy" id="270547"/>
    <lineage>
        <taxon>Eukaryota</taxon>
        <taxon>Metazoa</taxon>
        <taxon>Chordata</taxon>
        <taxon>Craniata</taxon>
        <taxon>Vertebrata</taxon>
        <taxon>Euteleostomi</taxon>
        <taxon>Actinopterygii</taxon>
        <taxon>Neopterygii</taxon>
        <taxon>Teleostei</taxon>
        <taxon>Neoteleostei</taxon>
        <taxon>Acanthomorphata</taxon>
        <taxon>Carangaria</taxon>
        <taxon>Carangaria incertae sedis</taxon>
        <taxon>Centropomidae</taxon>
        <taxon>Lates</taxon>
    </lineage>
</organism>
<keyword evidence="6" id="KW-0967">Endosome</keyword>
<dbReference type="Pfam" id="PF04103">
    <property type="entry name" value="CD20"/>
    <property type="match status" value="1"/>
</dbReference>
<comment type="caution">
    <text evidence="13">The sequence shown here is derived from an EMBL/GenBank/DDBJ whole genome shotgun (WGS) entry which is preliminary data.</text>
</comment>
<evidence type="ECO:0000256" key="8">
    <source>
        <dbReference type="ARBA" id="ARBA00022989"/>
    </source>
</evidence>
<comment type="similarity">
    <text evidence="3">Belongs to the VPS37 family.</text>
</comment>
<feature type="transmembrane region" description="Helical" evidence="11">
    <location>
        <begin position="132"/>
        <end position="150"/>
    </location>
</feature>
<sequence>MVYSSRTLVRFADDTTVVWCPSDHNLQLNIEKTKGLSQTSAAVRLRKPAENMKHISWHHNLLYMDISGIPGLANLKSSEMSSEGAVQASGPRLQRLSAWFDPETAGVVTILLGLFQVVLSVPLAYADQTLPKLFILPLVLGILIVTGGSFTMANERNPSRQLLQGCACSNVAGLLGALLAFCLYSYSLSTVNTEEICMPAVFDHDYRRPYYECPGEHLMAYSVSGNREVVLDVTTAQCQAGFGLLASSILANQMEKLQDLSQSELQDLLDNPDRVESMALESDEIQNIQLEREMALAANRSLAEQNLDMKPRLESQKEVLVERYSQLEGVRETYRQHCSMRGG</sequence>
<protein>
    <recommendedName>
        <fullName evidence="12">VPS37 C-terminal domain-containing protein</fullName>
    </recommendedName>
</protein>
<keyword evidence="14" id="KW-1185">Reference proteome</keyword>
<proteinExistence type="inferred from homology"/>
<reference evidence="13" key="1">
    <citation type="submission" date="2022-08" db="EMBL/GenBank/DDBJ databases">
        <title>Genome sequencing of akame (Lates japonicus).</title>
        <authorList>
            <person name="Hashiguchi Y."/>
            <person name="Takahashi H."/>
        </authorList>
    </citation>
    <scope>NUCLEOTIDE SEQUENCE</scope>
    <source>
        <strain evidence="13">Kochi</strain>
    </source>
</reference>
<keyword evidence="8 11" id="KW-1133">Transmembrane helix</keyword>
<comment type="subcellular location">
    <subcellularLocation>
        <location evidence="2">Late endosome membrane</location>
        <topology evidence="2">Peripheral membrane protein</topology>
    </subcellularLocation>
    <subcellularLocation>
        <location evidence="1">Membrane</location>
        <topology evidence="1">Multi-pass membrane protein</topology>
    </subcellularLocation>
</comment>
<evidence type="ECO:0000256" key="7">
    <source>
        <dbReference type="ARBA" id="ARBA00022927"/>
    </source>
</evidence>
<evidence type="ECO:0000256" key="4">
    <source>
        <dbReference type="ARBA" id="ARBA00022448"/>
    </source>
</evidence>
<feature type="transmembrane region" description="Helical" evidence="11">
    <location>
        <begin position="105"/>
        <end position="126"/>
    </location>
</feature>
<evidence type="ECO:0000313" key="13">
    <source>
        <dbReference type="EMBL" id="GLD52283.1"/>
    </source>
</evidence>
<evidence type="ECO:0000256" key="5">
    <source>
        <dbReference type="ARBA" id="ARBA00022692"/>
    </source>
</evidence>
<evidence type="ECO:0000256" key="6">
    <source>
        <dbReference type="ARBA" id="ARBA00022753"/>
    </source>
</evidence>
<dbReference type="EMBL" id="BRZM01000013">
    <property type="protein sequence ID" value="GLD52283.1"/>
    <property type="molecule type" value="Genomic_DNA"/>
</dbReference>
<keyword evidence="9 11" id="KW-0472">Membrane</keyword>
<evidence type="ECO:0000256" key="9">
    <source>
        <dbReference type="ARBA" id="ARBA00023136"/>
    </source>
</evidence>
<keyword evidence="7" id="KW-0653">Protein transport</keyword>
<accession>A0AAD3ME08</accession>
<dbReference type="Pfam" id="PF07200">
    <property type="entry name" value="Mod_r"/>
    <property type="match status" value="1"/>
</dbReference>
<dbReference type="Proteomes" id="UP001279410">
    <property type="component" value="Unassembled WGS sequence"/>
</dbReference>
<dbReference type="InterPro" id="IPR007237">
    <property type="entry name" value="CD20-like"/>
</dbReference>
<keyword evidence="5 11" id="KW-0812">Transmembrane</keyword>
<dbReference type="GO" id="GO:0031902">
    <property type="term" value="C:late endosome membrane"/>
    <property type="evidence" value="ECO:0007669"/>
    <property type="project" value="UniProtKB-SubCell"/>
</dbReference>
<feature type="non-terminal residue" evidence="13">
    <location>
        <position position="343"/>
    </location>
</feature>
<dbReference type="GO" id="GO:0006623">
    <property type="term" value="P:protein targeting to vacuole"/>
    <property type="evidence" value="ECO:0007669"/>
    <property type="project" value="TreeGrafter"/>
</dbReference>
<dbReference type="PANTHER" id="PTHR13678:SF12">
    <property type="entry name" value="VACUOLAR PROTEIN SORTING-ASSOCIATED PROTEIN 37D"/>
    <property type="match status" value="1"/>
</dbReference>
<evidence type="ECO:0000256" key="10">
    <source>
        <dbReference type="ARBA" id="ARBA00025010"/>
    </source>
</evidence>
<feature type="transmembrane region" description="Helical" evidence="11">
    <location>
        <begin position="162"/>
        <end position="186"/>
    </location>
</feature>
<keyword evidence="4" id="KW-0813">Transport</keyword>
<evidence type="ECO:0000259" key="12">
    <source>
        <dbReference type="Pfam" id="PF07200"/>
    </source>
</evidence>
<feature type="domain" description="VPS37 C-terminal" evidence="12">
    <location>
        <begin position="258"/>
        <end position="337"/>
    </location>
</feature>
<evidence type="ECO:0000256" key="3">
    <source>
        <dbReference type="ARBA" id="ARBA00007617"/>
    </source>
</evidence>